<dbReference type="KEGG" id="pmrn:116939391"/>
<reference evidence="2" key="1">
    <citation type="submission" date="2025-08" db="UniProtKB">
        <authorList>
            <consortium name="RefSeq"/>
        </authorList>
    </citation>
    <scope>IDENTIFICATION</scope>
    <source>
        <tissue evidence="2">Sperm</tissue>
    </source>
</reference>
<dbReference type="Pfam" id="PF00612">
    <property type="entry name" value="IQ"/>
    <property type="match status" value="2"/>
</dbReference>
<sequence length="403" mass="46526">MPSSTAYLHSTSYHLIQISSCHYHSQLDTAPMVPPCCLSVLSHSLIPPSAVMYSFLSVGETILYLELHYFHSLVSVIFIMKTTCSNPTLFLLIICFELCSYLHENATVIQRHWRGYGDRKVFRAIVKEAVLKMKLAFFNAMAVKIQKIWRGYYVRKYVHNYYALRNYLDGLAIKHEIIRNELDEYAAVQSQDRQFLALQTAEQQSDYQARKTHYLLSTHQIAGIYNSPFLPCPMEMEYRLLQARPLSHRKPLAMMEESAGMEKSTLTPHPPRTLPPICAPKPQGPFKDPAVVWRQRQKPLEPSVRVATPFVCLEEAPKVLRREEWRKHATDTQFLPAVSAHKNRKYEPLLHTSSDYGHIPYGSKHFRDEQPNKIISNKAYQTVFPPIPIFEKLGKTYSQGQEV</sequence>
<dbReference type="CTD" id="128153"/>
<keyword evidence="1" id="KW-1185">Reference proteome</keyword>
<dbReference type="AlphaFoldDB" id="A0AAJ7WMZ8"/>
<dbReference type="CDD" id="cd23767">
    <property type="entry name" value="IQCD"/>
    <property type="match status" value="1"/>
</dbReference>
<dbReference type="SUPFAM" id="SSF52540">
    <property type="entry name" value="P-loop containing nucleoside triphosphate hydrolases"/>
    <property type="match status" value="1"/>
</dbReference>
<dbReference type="SMART" id="SM00015">
    <property type="entry name" value="IQ"/>
    <property type="match status" value="2"/>
</dbReference>
<protein>
    <submittedName>
        <fullName evidence="2">Spermatogenesis-associated protein 17 isoform X1</fullName>
    </submittedName>
</protein>
<evidence type="ECO:0000313" key="2">
    <source>
        <dbReference type="RefSeq" id="XP_032803555.1"/>
    </source>
</evidence>
<accession>A0AAJ7WMZ8</accession>
<proteinExistence type="predicted"/>
<organism evidence="1 2">
    <name type="scientific">Petromyzon marinus</name>
    <name type="common">Sea lamprey</name>
    <dbReference type="NCBI Taxonomy" id="7757"/>
    <lineage>
        <taxon>Eukaryota</taxon>
        <taxon>Metazoa</taxon>
        <taxon>Chordata</taxon>
        <taxon>Craniata</taxon>
        <taxon>Vertebrata</taxon>
        <taxon>Cyclostomata</taxon>
        <taxon>Hyperoartia</taxon>
        <taxon>Petromyzontiformes</taxon>
        <taxon>Petromyzontidae</taxon>
        <taxon>Petromyzon</taxon>
    </lineage>
</organism>
<dbReference type="Gene3D" id="1.20.5.190">
    <property type="match status" value="1"/>
</dbReference>
<evidence type="ECO:0000313" key="1">
    <source>
        <dbReference type="Proteomes" id="UP001318040"/>
    </source>
</evidence>
<dbReference type="InterPro" id="IPR000048">
    <property type="entry name" value="IQ_motif_EF-hand-BS"/>
</dbReference>
<dbReference type="InterPro" id="IPR027417">
    <property type="entry name" value="P-loop_NTPase"/>
</dbReference>
<dbReference type="PROSITE" id="PS50096">
    <property type="entry name" value="IQ"/>
    <property type="match status" value="2"/>
</dbReference>
<dbReference type="RefSeq" id="XP_032803555.1">
    <property type="nucleotide sequence ID" value="XM_032947664.1"/>
</dbReference>
<name>A0AAJ7WMZ8_PETMA</name>
<dbReference type="Proteomes" id="UP001318040">
    <property type="component" value="Chromosome 6"/>
</dbReference>
<gene>
    <name evidence="2" type="primary">SPATA17</name>
</gene>